<evidence type="ECO:0000313" key="2">
    <source>
        <dbReference type="EMBL" id="JAE08529.1"/>
    </source>
</evidence>
<dbReference type="AlphaFoldDB" id="A0A0A9FBD4"/>
<organism evidence="2">
    <name type="scientific">Arundo donax</name>
    <name type="common">Giant reed</name>
    <name type="synonym">Donax arundinaceus</name>
    <dbReference type="NCBI Taxonomy" id="35708"/>
    <lineage>
        <taxon>Eukaryota</taxon>
        <taxon>Viridiplantae</taxon>
        <taxon>Streptophyta</taxon>
        <taxon>Embryophyta</taxon>
        <taxon>Tracheophyta</taxon>
        <taxon>Spermatophyta</taxon>
        <taxon>Magnoliopsida</taxon>
        <taxon>Liliopsida</taxon>
        <taxon>Poales</taxon>
        <taxon>Poaceae</taxon>
        <taxon>PACMAD clade</taxon>
        <taxon>Arundinoideae</taxon>
        <taxon>Arundineae</taxon>
        <taxon>Arundo</taxon>
    </lineage>
</organism>
<protein>
    <submittedName>
        <fullName evidence="2">Uncharacterized protein</fullName>
    </submittedName>
</protein>
<accession>A0A0A9FBD4</accession>
<name>A0A0A9FBD4_ARUDO</name>
<dbReference type="EMBL" id="GBRH01189367">
    <property type="protein sequence ID" value="JAE08529.1"/>
    <property type="molecule type" value="Transcribed_RNA"/>
</dbReference>
<sequence length="66" mass="7296">MAKKSPCRLPHKLQPRTGQQIQLPMTPHQHSQKGQALERGRPSNHNPPPPAFPTEIGGDVGQSQRD</sequence>
<evidence type="ECO:0000256" key="1">
    <source>
        <dbReference type="SAM" id="MobiDB-lite"/>
    </source>
</evidence>
<feature type="compositionally biased region" description="Basic residues" evidence="1">
    <location>
        <begin position="1"/>
        <end position="14"/>
    </location>
</feature>
<feature type="compositionally biased region" description="Polar residues" evidence="1">
    <location>
        <begin position="16"/>
        <end position="34"/>
    </location>
</feature>
<proteinExistence type="predicted"/>
<feature type="region of interest" description="Disordered" evidence="1">
    <location>
        <begin position="1"/>
        <end position="66"/>
    </location>
</feature>
<reference evidence="2" key="1">
    <citation type="submission" date="2014-09" db="EMBL/GenBank/DDBJ databases">
        <authorList>
            <person name="Magalhaes I.L.F."/>
            <person name="Oliveira U."/>
            <person name="Santos F.R."/>
            <person name="Vidigal T.H.D.A."/>
            <person name="Brescovit A.D."/>
            <person name="Santos A.J."/>
        </authorList>
    </citation>
    <scope>NUCLEOTIDE SEQUENCE</scope>
    <source>
        <tissue evidence="2">Shoot tissue taken approximately 20 cm above the soil surface</tissue>
    </source>
</reference>
<reference evidence="2" key="2">
    <citation type="journal article" date="2015" name="Data Brief">
        <title>Shoot transcriptome of the giant reed, Arundo donax.</title>
        <authorList>
            <person name="Barrero R.A."/>
            <person name="Guerrero F.D."/>
            <person name="Moolhuijzen P."/>
            <person name="Goolsby J.A."/>
            <person name="Tidwell J."/>
            <person name="Bellgard S.E."/>
            <person name="Bellgard M.I."/>
        </authorList>
    </citation>
    <scope>NUCLEOTIDE SEQUENCE</scope>
    <source>
        <tissue evidence="2">Shoot tissue taken approximately 20 cm above the soil surface</tissue>
    </source>
</reference>